<protein>
    <recommendedName>
        <fullName evidence="2">Alanine racemase N-terminal domain-containing protein</fullName>
    </recommendedName>
</protein>
<dbReference type="Gene3D" id="3.20.20.10">
    <property type="entry name" value="Alanine racemase"/>
    <property type="match status" value="1"/>
</dbReference>
<gene>
    <name evidence="3" type="ORF">METZ01_LOCUS447047</name>
</gene>
<dbReference type="EMBL" id="UINC01183427">
    <property type="protein sequence ID" value="SVD94193.1"/>
    <property type="molecule type" value="Genomic_DNA"/>
</dbReference>
<organism evidence="3">
    <name type="scientific">marine metagenome</name>
    <dbReference type="NCBI Taxonomy" id="408172"/>
    <lineage>
        <taxon>unclassified sequences</taxon>
        <taxon>metagenomes</taxon>
        <taxon>ecological metagenomes</taxon>
    </lineage>
</organism>
<dbReference type="NCBIfam" id="TIGR00044">
    <property type="entry name" value="YggS family pyridoxal phosphate-dependent enzyme"/>
    <property type="match status" value="1"/>
</dbReference>
<evidence type="ECO:0000259" key="2">
    <source>
        <dbReference type="Pfam" id="PF01168"/>
    </source>
</evidence>
<reference evidence="3" key="1">
    <citation type="submission" date="2018-05" db="EMBL/GenBank/DDBJ databases">
        <authorList>
            <person name="Lanie J.A."/>
            <person name="Ng W.-L."/>
            <person name="Kazmierczak K.M."/>
            <person name="Andrzejewski T.M."/>
            <person name="Davidsen T.M."/>
            <person name="Wayne K.J."/>
            <person name="Tettelin H."/>
            <person name="Glass J.I."/>
            <person name="Rusch D."/>
            <person name="Podicherti R."/>
            <person name="Tsui H.-C.T."/>
            <person name="Winkler M.E."/>
        </authorList>
    </citation>
    <scope>NUCLEOTIDE SEQUENCE</scope>
</reference>
<sequence length="190" mass="21286">VSNIADNVETVRARIAAACERAGRDATEVQLVAVSKKFTPDIIREAADTGLALFGENRIQEAKIKIPECPGRLRWHFIGNMQTNKCRDAVALFEMVHAVDSLRLAEELNKRCEQIAKVMPVLLEVNVSGEGSKHGFLRADAVEAMRAFFDFPQLELHGLMTMAPFTRQPESTRPFFRKLAETRTACEDKL</sequence>
<dbReference type="InterPro" id="IPR029066">
    <property type="entry name" value="PLP-binding_barrel"/>
</dbReference>
<evidence type="ECO:0000256" key="1">
    <source>
        <dbReference type="ARBA" id="ARBA00022898"/>
    </source>
</evidence>
<dbReference type="Pfam" id="PF01168">
    <property type="entry name" value="Ala_racemase_N"/>
    <property type="match status" value="1"/>
</dbReference>
<dbReference type="InterPro" id="IPR011078">
    <property type="entry name" value="PyrdxlP_homeostasis"/>
</dbReference>
<dbReference type="PIRSF" id="PIRSF004848">
    <property type="entry name" value="YBL036c_PLPDEIII"/>
    <property type="match status" value="1"/>
</dbReference>
<accession>A0A382ZFK1</accession>
<keyword evidence="1" id="KW-0663">Pyridoxal phosphate</keyword>
<dbReference type="AlphaFoldDB" id="A0A382ZFK1"/>
<dbReference type="CDD" id="cd00635">
    <property type="entry name" value="PLPDE_III_YBL036c_like"/>
    <property type="match status" value="1"/>
</dbReference>
<dbReference type="PANTHER" id="PTHR10146:SF14">
    <property type="entry name" value="PYRIDOXAL PHOSPHATE HOMEOSTASIS PROTEIN"/>
    <property type="match status" value="1"/>
</dbReference>
<proteinExistence type="predicted"/>
<dbReference type="PANTHER" id="PTHR10146">
    <property type="entry name" value="PROLINE SYNTHETASE CO-TRANSCRIBED BACTERIAL HOMOLOG PROTEIN"/>
    <property type="match status" value="1"/>
</dbReference>
<evidence type="ECO:0000313" key="3">
    <source>
        <dbReference type="EMBL" id="SVD94193.1"/>
    </source>
</evidence>
<feature type="domain" description="Alanine racemase N-terminal" evidence="2">
    <location>
        <begin position="12"/>
        <end position="187"/>
    </location>
</feature>
<feature type="non-terminal residue" evidence="3">
    <location>
        <position position="1"/>
    </location>
</feature>
<dbReference type="SUPFAM" id="SSF51419">
    <property type="entry name" value="PLP-binding barrel"/>
    <property type="match status" value="1"/>
</dbReference>
<name>A0A382ZFK1_9ZZZZ</name>
<dbReference type="GO" id="GO:0030170">
    <property type="term" value="F:pyridoxal phosphate binding"/>
    <property type="evidence" value="ECO:0007669"/>
    <property type="project" value="InterPro"/>
</dbReference>
<feature type="non-terminal residue" evidence="3">
    <location>
        <position position="190"/>
    </location>
</feature>
<dbReference type="InterPro" id="IPR001608">
    <property type="entry name" value="Ala_racemase_N"/>
</dbReference>